<dbReference type="OrthoDB" id="4566586at2759"/>
<dbReference type="VEuPathDB" id="FungiDB:MGG_01366"/>
<reference evidence="2 3" key="1">
    <citation type="journal article" date="2005" name="Nature">
        <title>The genome sequence of the rice blast fungus Magnaporthe grisea.</title>
        <authorList>
            <person name="Dean R.A."/>
            <person name="Talbot N.J."/>
            <person name="Ebbole D.J."/>
            <person name="Farman M.L."/>
            <person name="Mitchell T.K."/>
            <person name="Orbach M.J."/>
            <person name="Thon M."/>
            <person name="Kulkarni R."/>
            <person name="Xu J.R."/>
            <person name="Pan H."/>
            <person name="Read N.D."/>
            <person name="Lee Y.H."/>
            <person name="Carbone I."/>
            <person name="Brown D."/>
            <person name="Oh Y.Y."/>
            <person name="Donofrio N."/>
            <person name="Jeong J.S."/>
            <person name="Soanes D.M."/>
            <person name="Djonovic S."/>
            <person name="Kolomiets E."/>
            <person name="Rehmeyer C."/>
            <person name="Li W."/>
            <person name="Harding M."/>
            <person name="Kim S."/>
            <person name="Lebrun M.H."/>
            <person name="Bohnert H."/>
            <person name="Coughlan S."/>
            <person name="Butler J."/>
            <person name="Calvo S."/>
            <person name="Ma L.J."/>
            <person name="Nicol R."/>
            <person name="Purcell S."/>
            <person name="Nusbaum C."/>
            <person name="Galagan J.E."/>
            <person name="Birren B.W."/>
        </authorList>
    </citation>
    <scope>NUCLEOTIDE SEQUENCE [LARGE SCALE GENOMIC DNA]</scope>
    <source>
        <strain evidence="3">70-15 / ATCC MYA-4617 / FGSC 8958</strain>
    </source>
</reference>
<feature type="chain" id="PRO_5003465553" evidence="1">
    <location>
        <begin position="24"/>
        <end position="89"/>
    </location>
</feature>
<dbReference type="HOGENOM" id="CLU_2455162_0_0_1"/>
<dbReference type="EMBL" id="CM001232">
    <property type="protein sequence ID" value="EHA54494.1"/>
    <property type="molecule type" value="Genomic_DNA"/>
</dbReference>
<keyword evidence="3" id="KW-1185">Reference proteome</keyword>
<dbReference type="RefSeq" id="XP_003714301.1">
    <property type="nucleotide sequence ID" value="XM_003714253.1"/>
</dbReference>
<feature type="signal peptide" evidence="1">
    <location>
        <begin position="1"/>
        <end position="23"/>
    </location>
</feature>
<evidence type="ECO:0000313" key="3">
    <source>
        <dbReference type="Proteomes" id="UP000009058"/>
    </source>
</evidence>
<name>G4MZ27_PYRO7</name>
<evidence type="ECO:0000313" key="2">
    <source>
        <dbReference type="EMBL" id="EHA54494.1"/>
    </source>
</evidence>
<dbReference type="Proteomes" id="UP000009058">
    <property type="component" value="Chromosome 2"/>
</dbReference>
<keyword evidence="1" id="KW-0732">Signal</keyword>
<sequence>MYFITRLSILVFILLAFVGPVAAGAAGYPRHPCQDVPDNPKRWCDGFDGLDVSGKDWSGLIPLEALTEEARHGPMRCWVVGLGRMASRE</sequence>
<proteinExistence type="predicted"/>
<organism evidence="2 3">
    <name type="scientific">Pyricularia oryzae (strain 70-15 / ATCC MYA-4617 / FGSC 8958)</name>
    <name type="common">Rice blast fungus</name>
    <name type="synonym">Magnaporthe oryzae</name>
    <dbReference type="NCBI Taxonomy" id="242507"/>
    <lineage>
        <taxon>Eukaryota</taxon>
        <taxon>Fungi</taxon>
        <taxon>Dikarya</taxon>
        <taxon>Ascomycota</taxon>
        <taxon>Pezizomycotina</taxon>
        <taxon>Sordariomycetes</taxon>
        <taxon>Sordariomycetidae</taxon>
        <taxon>Magnaporthales</taxon>
        <taxon>Pyriculariaceae</taxon>
        <taxon>Pyricularia</taxon>
    </lineage>
</organism>
<accession>G4MZ27</accession>
<evidence type="ECO:0000256" key="1">
    <source>
        <dbReference type="SAM" id="SignalP"/>
    </source>
</evidence>
<dbReference type="GeneID" id="2679144"/>
<gene>
    <name evidence="2" type="ORF">MGG_01366</name>
</gene>
<reference key="2">
    <citation type="submission" date="2011-05" db="EMBL/GenBank/DDBJ databases">
        <title>The Genome Sequence of Magnaporthe oryzae 70-15.</title>
        <authorList>
            <consortium name="The Broad Institute Genome Sequencing Platform"/>
            <person name="Ma L.-J."/>
            <person name="Dead R."/>
            <person name="Young S.K."/>
            <person name="Zeng Q."/>
            <person name="Gargeya S."/>
            <person name="Fitzgerald M."/>
            <person name="Haas B."/>
            <person name="Abouelleil A."/>
            <person name="Alvarado L."/>
            <person name="Arachchi H.M."/>
            <person name="Berlin A."/>
            <person name="Brown A."/>
            <person name="Chapman S.B."/>
            <person name="Chen Z."/>
            <person name="Dunbar C."/>
            <person name="Freedman E."/>
            <person name="Gearin G."/>
            <person name="Gellesch M."/>
            <person name="Goldberg J."/>
            <person name="Griggs A."/>
            <person name="Gujja S."/>
            <person name="Heiman D."/>
            <person name="Howarth C."/>
            <person name="Larson L."/>
            <person name="Lui A."/>
            <person name="MacDonald P.J.P."/>
            <person name="Mehta T."/>
            <person name="Montmayeur A."/>
            <person name="Murphy C."/>
            <person name="Neiman D."/>
            <person name="Pearson M."/>
            <person name="Priest M."/>
            <person name="Roberts A."/>
            <person name="Saif S."/>
            <person name="Shea T."/>
            <person name="Shenoy N."/>
            <person name="Sisk P."/>
            <person name="Stolte C."/>
            <person name="Sykes S."/>
            <person name="Yandava C."/>
            <person name="Wortman J."/>
            <person name="Nusbaum C."/>
            <person name="Birren B."/>
        </authorList>
    </citation>
    <scope>NUCLEOTIDE SEQUENCE</scope>
    <source>
        <strain>70-15</strain>
    </source>
</reference>
<protein>
    <submittedName>
        <fullName evidence="2">Uncharacterized protein</fullName>
    </submittedName>
</protein>
<dbReference type="KEGG" id="mgr:MGG_01366"/>
<dbReference type="AlphaFoldDB" id="G4MZ27"/>
<dbReference type="InParanoid" id="G4MZ27"/>